<reference evidence="2 3" key="1">
    <citation type="submission" date="2019-09" db="EMBL/GenBank/DDBJ databases">
        <title>In-depth cultivation of the pig gut microbiome towards novel bacterial diversity and tailored functional studies.</title>
        <authorList>
            <person name="Wylensek D."/>
            <person name="Hitch T.C.A."/>
            <person name="Clavel T."/>
        </authorList>
    </citation>
    <scope>NUCLEOTIDE SEQUENCE [LARGE SCALE GENOMIC DNA]</scope>
    <source>
        <strain evidence="2 3">WCA3-693-APC-4?</strain>
    </source>
</reference>
<dbReference type="InterPro" id="IPR050270">
    <property type="entry name" value="DegV_domain_contain"/>
</dbReference>
<sequence>MSKIKIIVDSTGYISKEYVNKENITVVPLNYIFGEEIGKEPFPGEFKNFYNKLSSTKLFPSTSQPAAGDFLNVFIKSFEEGYDEIIAILLSSSLSGTYNSATLAKNMLEGKKITIIDSRNAAANIRFLVEDAVEMAKKGKNSEEIEAHINSKKLKMKVYLTTETLEYLGRGGRLSSVQATMGNLLNIKPIIQLKDGELQLLEKIRGKNKAIASIIDKVPQNVEKIGICHVMDIDSAVKFKSMLEERFPKALVTIDELGPVIGAHLGPKGIGICFY</sequence>
<organism evidence="2 3">
    <name type="scientific">Tissierella pigra</name>
    <dbReference type="NCBI Taxonomy" id="2607614"/>
    <lineage>
        <taxon>Bacteria</taxon>
        <taxon>Bacillati</taxon>
        <taxon>Bacillota</taxon>
        <taxon>Tissierellia</taxon>
        <taxon>Tissierellales</taxon>
        <taxon>Tissierellaceae</taxon>
        <taxon>Tissierella</taxon>
    </lineage>
</organism>
<proteinExistence type="predicted"/>
<dbReference type="InterPro" id="IPR003797">
    <property type="entry name" value="DegV"/>
</dbReference>
<dbReference type="SUPFAM" id="SSF82549">
    <property type="entry name" value="DAK1/DegV-like"/>
    <property type="match status" value="1"/>
</dbReference>
<dbReference type="Gene3D" id="3.30.1180.10">
    <property type="match status" value="1"/>
</dbReference>
<evidence type="ECO:0000313" key="2">
    <source>
        <dbReference type="EMBL" id="MSU02483.1"/>
    </source>
</evidence>
<dbReference type="PANTHER" id="PTHR33434:SF2">
    <property type="entry name" value="FATTY ACID-BINDING PROTEIN TM_1468"/>
    <property type="match status" value="1"/>
</dbReference>
<dbReference type="AlphaFoldDB" id="A0A6N7XYF0"/>
<evidence type="ECO:0000256" key="1">
    <source>
        <dbReference type="ARBA" id="ARBA00023121"/>
    </source>
</evidence>
<keyword evidence="3" id="KW-1185">Reference proteome</keyword>
<dbReference type="RefSeq" id="WP_154441388.1">
    <property type="nucleotide sequence ID" value="NZ_VUNQ01000034.1"/>
</dbReference>
<dbReference type="InterPro" id="IPR043168">
    <property type="entry name" value="DegV_C"/>
</dbReference>
<protein>
    <submittedName>
        <fullName evidence="2">DegV family protein</fullName>
    </submittedName>
</protein>
<dbReference type="Proteomes" id="UP000469523">
    <property type="component" value="Unassembled WGS sequence"/>
</dbReference>
<dbReference type="Pfam" id="PF02645">
    <property type="entry name" value="DegV"/>
    <property type="match status" value="1"/>
</dbReference>
<comment type="caution">
    <text evidence="2">The sequence shown here is derived from an EMBL/GenBank/DDBJ whole genome shotgun (WGS) entry which is preliminary data.</text>
</comment>
<evidence type="ECO:0000313" key="3">
    <source>
        <dbReference type="Proteomes" id="UP000469523"/>
    </source>
</evidence>
<dbReference type="Gene3D" id="3.40.50.10170">
    <property type="match status" value="1"/>
</dbReference>
<accession>A0A6N7XYF0</accession>
<keyword evidence="1" id="KW-0446">Lipid-binding</keyword>
<dbReference type="PROSITE" id="PS51482">
    <property type="entry name" value="DEGV"/>
    <property type="match status" value="1"/>
</dbReference>
<dbReference type="EMBL" id="VUNQ01000034">
    <property type="protein sequence ID" value="MSU02483.1"/>
    <property type="molecule type" value="Genomic_DNA"/>
</dbReference>
<name>A0A6N7XYF0_9FIRM</name>
<dbReference type="NCBIfam" id="TIGR00762">
    <property type="entry name" value="DegV"/>
    <property type="match status" value="1"/>
</dbReference>
<gene>
    <name evidence="2" type="ORF">FYJ83_13565</name>
</gene>
<dbReference type="PANTHER" id="PTHR33434">
    <property type="entry name" value="DEGV DOMAIN-CONTAINING PROTEIN DR_1986-RELATED"/>
    <property type="match status" value="1"/>
</dbReference>
<dbReference type="GO" id="GO:0008289">
    <property type="term" value="F:lipid binding"/>
    <property type="evidence" value="ECO:0007669"/>
    <property type="project" value="UniProtKB-KW"/>
</dbReference>